<feature type="region of interest" description="Disordered" evidence="1">
    <location>
        <begin position="1"/>
        <end position="29"/>
    </location>
</feature>
<sequence>MHHLPDASPRPASESDEGLEELPTSPIDSKGMSLLSLEIFVARDGDGSAEKRLLHTGGRPLRMGLRRVVDDSTEGGWSDEEQTAVLEIEIEVMETTPPPARSLSAAERARAFW</sequence>
<evidence type="ECO:0000256" key="1">
    <source>
        <dbReference type="SAM" id="MobiDB-lite"/>
    </source>
</evidence>
<protein>
    <submittedName>
        <fullName evidence="2">Uncharacterized protein</fullName>
    </submittedName>
</protein>
<reference evidence="2 3" key="1">
    <citation type="submission" date="2008-07" db="EMBL/GenBank/DDBJ databases">
        <authorList>
            <person name="El-Sayed N."/>
            <person name="Caler E."/>
            <person name="Inman J."/>
            <person name="Amedeo P."/>
            <person name="Hass B."/>
            <person name="Wortman J."/>
        </authorList>
    </citation>
    <scope>NUCLEOTIDE SEQUENCE [LARGE SCALE GENOMIC DNA]</scope>
    <source>
        <strain evidence="3">ATCC 50983 / TXsc</strain>
    </source>
</reference>
<dbReference type="EMBL" id="GG680918">
    <property type="protein sequence ID" value="EER05782.1"/>
    <property type="molecule type" value="Genomic_DNA"/>
</dbReference>
<proteinExistence type="predicted"/>
<dbReference type="AlphaFoldDB" id="C5LBG1"/>
<evidence type="ECO:0000313" key="3">
    <source>
        <dbReference type="Proteomes" id="UP000007800"/>
    </source>
</evidence>
<accession>C5LBG1</accession>
<organism evidence="3">
    <name type="scientific">Perkinsus marinus (strain ATCC 50983 / TXsc)</name>
    <dbReference type="NCBI Taxonomy" id="423536"/>
    <lineage>
        <taxon>Eukaryota</taxon>
        <taxon>Sar</taxon>
        <taxon>Alveolata</taxon>
        <taxon>Perkinsozoa</taxon>
        <taxon>Perkinsea</taxon>
        <taxon>Perkinsida</taxon>
        <taxon>Perkinsidae</taxon>
        <taxon>Perkinsus</taxon>
    </lineage>
</organism>
<dbReference type="RefSeq" id="XP_002773966.1">
    <property type="nucleotide sequence ID" value="XM_002773920.1"/>
</dbReference>
<gene>
    <name evidence="2" type="ORF">Pmar_PMAR011830</name>
</gene>
<dbReference type="Proteomes" id="UP000007800">
    <property type="component" value="Unassembled WGS sequence"/>
</dbReference>
<dbReference type="GeneID" id="9043212"/>
<evidence type="ECO:0000313" key="2">
    <source>
        <dbReference type="EMBL" id="EER05782.1"/>
    </source>
</evidence>
<dbReference type="InParanoid" id="C5LBG1"/>
<keyword evidence="3" id="KW-1185">Reference proteome</keyword>
<name>C5LBG1_PERM5</name>